<dbReference type="Proteomes" id="UP001165064">
    <property type="component" value="Unassembled WGS sequence"/>
</dbReference>
<evidence type="ECO:0000313" key="2">
    <source>
        <dbReference type="Proteomes" id="UP001165064"/>
    </source>
</evidence>
<name>A0ACB5T5E6_AMBMO</name>
<proteinExistence type="predicted"/>
<protein>
    <submittedName>
        <fullName evidence="1">Unnamed protein product</fullName>
    </submittedName>
</protein>
<sequence length="590" mass="66453">MSPRISKHKKQVSISNTISFTHLDTDLQLQHRHSTSSPIATPLRTPGIKSEAYNYDDDDDDDGDDEAEQDDLQDIPNSVANDTTAVDDVINDATRESSETTFISPAMLVKGENKFGGKLSELTTFPYSSETANNTQENLPRSNTAVSDPTSNVAASSTGNAFFPQPAIFSPQDYIGSAQDMIFMDPNDIGNYSNEIYSYPQQQQQQQLQQQHSQQQQQQQQQLQPQPSLPPPQQFQPQQQIPPLHQQQSSNYLDPDQYSNNNALIQQQFAQQQQELLSQQQQSQGQIPLPHQQVQLQQPDQPITSYILKSNTMPQLNTVASQQQRQFQQQQSYPAKMTRSRSSVNLSDIASSKEAKTAALRSVKQQQQQQQPPSGPPMYYDTNGYILGGIPENGSIMIHHHEPSQTASSTPTSSTSQTHHHSRFPSVETIPIAAPTQQQMYSQAQVQIQQQPFMTPPHHGSISLSSNSSHTHPKSPSKSIRQVKSRMKKSTSVTLNELKQPEKLDLPEQSARSKSRSKNSPDHEKKKIHECPLCHSRFQRPEHVKRHMRSHSSEKPFACPQPNCGKRFNRNDNLKQHLRKIHGVNPQTHK</sequence>
<evidence type="ECO:0000313" key="1">
    <source>
        <dbReference type="EMBL" id="GME81707.1"/>
    </source>
</evidence>
<organism evidence="1 2">
    <name type="scientific">Ambrosiozyma monospora</name>
    <name type="common">Yeast</name>
    <name type="synonym">Endomycopsis monosporus</name>
    <dbReference type="NCBI Taxonomy" id="43982"/>
    <lineage>
        <taxon>Eukaryota</taxon>
        <taxon>Fungi</taxon>
        <taxon>Dikarya</taxon>
        <taxon>Ascomycota</taxon>
        <taxon>Saccharomycotina</taxon>
        <taxon>Pichiomycetes</taxon>
        <taxon>Pichiales</taxon>
        <taxon>Pichiaceae</taxon>
        <taxon>Ambrosiozyma</taxon>
    </lineage>
</organism>
<comment type="caution">
    <text evidence="1">The sequence shown here is derived from an EMBL/GenBank/DDBJ whole genome shotgun (WGS) entry which is preliminary data.</text>
</comment>
<accession>A0ACB5T5E6</accession>
<dbReference type="EMBL" id="BSXS01003659">
    <property type="protein sequence ID" value="GME81707.1"/>
    <property type="molecule type" value="Genomic_DNA"/>
</dbReference>
<gene>
    <name evidence="1" type="ORF">Amon02_000510300</name>
</gene>
<reference evidence="1" key="1">
    <citation type="submission" date="2023-04" db="EMBL/GenBank/DDBJ databases">
        <title>Ambrosiozyma monospora NBRC 10751.</title>
        <authorList>
            <person name="Ichikawa N."/>
            <person name="Sato H."/>
            <person name="Tonouchi N."/>
        </authorList>
    </citation>
    <scope>NUCLEOTIDE SEQUENCE</scope>
    <source>
        <strain evidence="1">NBRC 10751</strain>
    </source>
</reference>
<keyword evidence="2" id="KW-1185">Reference proteome</keyword>